<feature type="transmembrane region" description="Helical" evidence="1">
    <location>
        <begin position="139"/>
        <end position="159"/>
    </location>
</feature>
<gene>
    <name evidence="3" type="ORF">L0U88_02110</name>
</gene>
<reference evidence="3 4" key="1">
    <citation type="submission" date="2022-01" db="EMBL/GenBank/DDBJ databases">
        <title>Flavihumibacter sp. nov., isolated from sediment of a river.</title>
        <authorList>
            <person name="Liu H."/>
        </authorList>
    </citation>
    <scope>NUCLEOTIDE SEQUENCE [LARGE SCALE GENOMIC DNA]</scope>
    <source>
        <strain evidence="3 4">RY-1</strain>
    </source>
</reference>
<dbReference type="InterPro" id="IPR000326">
    <property type="entry name" value="PAP2/HPO"/>
</dbReference>
<keyword evidence="1" id="KW-1133">Transmembrane helix</keyword>
<keyword evidence="1" id="KW-0472">Membrane</keyword>
<dbReference type="InterPro" id="IPR036938">
    <property type="entry name" value="PAP2/HPO_sf"/>
</dbReference>
<keyword evidence="1" id="KW-0812">Transmembrane</keyword>
<dbReference type="Pfam" id="PF01569">
    <property type="entry name" value="PAP2"/>
    <property type="match status" value="1"/>
</dbReference>
<dbReference type="Gene3D" id="1.20.144.10">
    <property type="entry name" value="Phosphatidic acid phosphatase type 2/haloperoxidase"/>
    <property type="match status" value="1"/>
</dbReference>
<evidence type="ECO:0000313" key="3">
    <source>
        <dbReference type="EMBL" id="MCF1713420.1"/>
    </source>
</evidence>
<dbReference type="SUPFAM" id="SSF48317">
    <property type="entry name" value="Acid phosphatase/Vanadium-dependent haloperoxidase"/>
    <property type="match status" value="1"/>
</dbReference>
<dbReference type="Proteomes" id="UP001200145">
    <property type="component" value="Unassembled WGS sequence"/>
</dbReference>
<dbReference type="SMART" id="SM00014">
    <property type="entry name" value="acidPPc"/>
    <property type="match status" value="1"/>
</dbReference>
<feature type="transmembrane region" description="Helical" evidence="1">
    <location>
        <begin position="165"/>
        <end position="183"/>
    </location>
</feature>
<organism evidence="3 4">
    <name type="scientific">Flavihumibacter fluminis</name>
    <dbReference type="NCBI Taxonomy" id="2909236"/>
    <lineage>
        <taxon>Bacteria</taxon>
        <taxon>Pseudomonadati</taxon>
        <taxon>Bacteroidota</taxon>
        <taxon>Chitinophagia</taxon>
        <taxon>Chitinophagales</taxon>
        <taxon>Chitinophagaceae</taxon>
        <taxon>Flavihumibacter</taxon>
    </lineage>
</organism>
<evidence type="ECO:0000256" key="1">
    <source>
        <dbReference type="SAM" id="Phobius"/>
    </source>
</evidence>
<proteinExistence type="predicted"/>
<name>A0ABS9BCZ0_9BACT</name>
<dbReference type="RefSeq" id="WP_234863952.1">
    <property type="nucleotide sequence ID" value="NZ_JAKEVY010000001.1"/>
</dbReference>
<evidence type="ECO:0000313" key="4">
    <source>
        <dbReference type="Proteomes" id="UP001200145"/>
    </source>
</evidence>
<feature type="transmembrane region" description="Helical" evidence="1">
    <location>
        <begin position="37"/>
        <end position="55"/>
    </location>
</feature>
<dbReference type="PANTHER" id="PTHR14969:SF13">
    <property type="entry name" value="AT30094P"/>
    <property type="match status" value="1"/>
</dbReference>
<keyword evidence="4" id="KW-1185">Reference proteome</keyword>
<dbReference type="PANTHER" id="PTHR14969">
    <property type="entry name" value="SPHINGOSINE-1-PHOSPHATE PHOSPHOHYDROLASE"/>
    <property type="match status" value="1"/>
</dbReference>
<feature type="transmembrane region" description="Helical" evidence="1">
    <location>
        <begin position="61"/>
        <end position="81"/>
    </location>
</feature>
<accession>A0ABS9BCZ0</accession>
<comment type="caution">
    <text evidence="3">The sequence shown here is derived from an EMBL/GenBank/DDBJ whole genome shotgun (WGS) entry which is preliminary data.</text>
</comment>
<evidence type="ECO:0000259" key="2">
    <source>
        <dbReference type="SMART" id="SM00014"/>
    </source>
</evidence>
<feature type="domain" description="Phosphatidic acid phosphatase type 2/haloperoxidase" evidence="2">
    <location>
        <begin position="63"/>
        <end position="180"/>
    </location>
</feature>
<protein>
    <submittedName>
        <fullName evidence="3">Phosphatase PAP2 family protein</fullName>
    </submittedName>
</protein>
<sequence>MEFFKRLVEWDKHLLLEINTHWQYPVLDFLFQHIRETYFWIPLYLFFIVLAIQNFGRKGWWWILFAICTIALTDQFSSNLIKNNIIRLRPCRDPELMDQLRFYVRYCPRSSSFTSSHATNHFGFATFVATTLRPYLGSWINCLFVFAGMVAFAQVYVAVHYPLDVLAGGLLGFLLGMLMSSIFNKNIGLPKLAGS</sequence>
<dbReference type="EMBL" id="JAKEVY010000001">
    <property type="protein sequence ID" value="MCF1713420.1"/>
    <property type="molecule type" value="Genomic_DNA"/>
</dbReference>